<dbReference type="PRINTS" id="PR00459">
    <property type="entry name" value="ASPEROXIDASE"/>
</dbReference>
<evidence type="ECO:0000313" key="12">
    <source>
        <dbReference type="EMBL" id="WZN61540.1"/>
    </source>
</evidence>
<dbReference type="PANTHER" id="PTHR31356:SF66">
    <property type="entry name" value="CATALASE-PEROXIDASE"/>
    <property type="match status" value="1"/>
</dbReference>
<dbReference type="InterPro" id="IPR010255">
    <property type="entry name" value="Haem_peroxidase_sf"/>
</dbReference>
<evidence type="ECO:0000259" key="11">
    <source>
        <dbReference type="PROSITE" id="PS50873"/>
    </source>
</evidence>
<dbReference type="PANTHER" id="PTHR31356">
    <property type="entry name" value="THYLAKOID LUMENAL 29 KDA PROTEIN, CHLOROPLASTIC-RELATED"/>
    <property type="match status" value="1"/>
</dbReference>
<accession>A0AAX4P578</accession>
<keyword evidence="13" id="KW-1185">Reference proteome</keyword>
<evidence type="ECO:0000256" key="8">
    <source>
        <dbReference type="ARBA" id="ARBA00023004"/>
    </source>
</evidence>
<proteinExistence type="inferred from homology"/>
<feature type="chain" id="PRO_5043780369" description="L-ascorbate peroxidase" evidence="10">
    <location>
        <begin position="28"/>
        <end position="332"/>
    </location>
</feature>
<feature type="signal peptide" evidence="10">
    <location>
        <begin position="1"/>
        <end position="27"/>
    </location>
</feature>
<dbReference type="EMBL" id="CP151504">
    <property type="protein sequence ID" value="WZN61540.1"/>
    <property type="molecule type" value="Genomic_DNA"/>
</dbReference>
<dbReference type="AlphaFoldDB" id="A0AAX4P578"/>
<keyword evidence="7" id="KW-0560">Oxidoreductase</keyword>
<dbReference type="InterPro" id="IPR002207">
    <property type="entry name" value="Peroxidase_I"/>
</dbReference>
<evidence type="ECO:0000256" key="6">
    <source>
        <dbReference type="ARBA" id="ARBA00022723"/>
    </source>
</evidence>
<dbReference type="GO" id="GO:0034599">
    <property type="term" value="P:cellular response to oxidative stress"/>
    <property type="evidence" value="ECO:0007669"/>
    <property type="project" value="InterPro"/>
</dbReference>
<evidence type="ECO:0000313" key="13">
    <source>
        <dbReference type="Proteomes" id="UP001472866"/>
    </source>
</evidence>
<dbReference type="Proteomes" id="UP001472866">
    <property type="component" value="Chromosome 04"/>
</dbReference>
<keyword evidence="6" id="KW-0479">Metal-binding</keyword>
<evidence type="ECO:0000256" key="9">
    <source>
        <dbReference type="SAM" id="MobiDB-lite"/>
    </source>
</evidence>
<evidence type="ECO:0000256" key="2">
    <source>
        <dbReference type="ARBA" id="ARBA00006873"/>
    </source>
</evidence>
<dbReference type="GO" id="GO:0042744">
    <property type="term" value="P:hydrogen peroxide catabolic process"/>
    <property type="evidence" value="ECO:0007669"/>
    <property type="project" value="TreeGrafter"/>
</dbReference>
<reference evidence="12 13" key="1">
    <citation type="submission" date="2024-03" db="EMBL/GenBank/DDBJ databases">
        <title>Complete genome sequence of the green alga Chloropicon roscoffensis RCC1871.</title>
        <authorList>
            <person name="Lemieux C."/>
            <person name="Pombert J.-F."/>
            <person name="Otis C."/>
            <person name="Turmel M."/>
        </authorList>
    </citation>
    <scope>NUCLEOTIDE SEQUENCE [LARGE SCALE GENOMIC DNA]</scope>
    <source>
        <strain evidence="12 13">RCC1871</strain>
    </source>
</reference>
<dbReference type="InterPro" id="IPR044831">
    <property type="entry name" value="Ccp1-like"/>
</dbReference>
<keyword evidence="8" id="KW-0408">Iron</keyword>
<dbReference type="Gene3D" id="1.10.420.10">
    <property type="entry name" value="Peroxidase, domain 2"/>
    <property type="match status" value="1"/>
</dbReference>
<dbReference type="InterPro" id="IPR002016">
    <property type="entry name" value="Haem_peroxidase"/>
</dbReference>
<dbReference type="EC" id="1.11.1.11" evidence="3"/>
<protein>
    <recommendedName>
        <fullName evidence="3">L-ascorbate peroxidase</fullName>
        <ecNumber evidence="3">1.11.1.11</ecNumber>
    </recommendedName>
</protein>
<dbReference type="Pfam" id="PF00141">
    <property type="entry name" value="peroxidase"/>
    <property type="match status" value="1"/>
</dbReference>
<sequence length="332" mass="36385">MIRAARSNFRVWTWSVFLVLGASLTVASPVVSPNSGEARVANLRRAWEDCTTLVHEKPCAPIIVRLAWHEAGTYDAKLKNGGAIGTIIYPSELRHPNDAGLDGAVELLRPLHAANPEVSWADLIQMCSAAALEASGGPKIPMRYGRVDDPRGPDAVPPVNRLPDGAPPFHRSRGKCPWKLSRDPSPADHLRRVFHRMGLNDQEIVALSGAHTLGRAYKSRSGLPSLNETIYTEHGPGTRGGMSWTKDWLAFDNSYYVELQKAKEAGDGANPELLRLATDTVLFTDDGFRQHAELYARDQEAFFADYALAHAKLSERGAHFDPPQGIVIDALV</sequence>
<dbReference type="SUPFAM" id="SSF48113">
    <property type="entry name" value="Heme-dependent peroxidases"/>
    <property type="match status" value="1"/>
</dbReference>
<dbReference type="InterPro" id="IPR019793">
    <property type="entry name" value="Peroxidases_heam-ligand_BS"/>
</dbReference>
<keyword evidence="5" id="KW-0349">Heme</keyword>
<dbReference type="PROSITE" id="PS50873">
    <property type="entry name" value="PEROXIDASE_4"/>
    <property type="match status" value="1"/>
</dbReference>
<gene>
    <name evidence="12" type="ORF">HKI87_04g30750</name>
</gene>
<dbReference type="GO" id="GO:0020037">
    <property type="term" value="F:heme binding"/>
    <property type="evidence" value="ECO:0007669"/>
    <property type="project" value="InterPro"/>
</dbReference>
<keyword evidence="10" id="KW-0732">Signal</keyword>
<evidence type="ECO:0000256" key="10">
    <source>
        <dbReference type="SAM" id="SignalP"/>
    </source>
</evidence>
<dbReference type="GO" id="GO:0016688">
    <property type="term" value="F:L-ascorbate peroxidase activity"/>
    <property type="evidence" value="ECO:0007669"/>
    <property type="project" value="UniProtKB-EC"/>
</dbReference>
<comment type="cofactor">
    <cofactor evidence="1">
        <name>heme b</name>
        <dbReference type="ChEBI" id="CHEBI:60344"/>
    </cofactor>
</comment>
<evidence type="ECO:0000256" key="3">
    <source>
        <dbReference type="ARBA" id="ARBA00012940"/>
    </source>
</evidence>
<feature type="domain" description="Plant heme peroxidase family profile" evidence="11">
    <location>
        <begin position="104"/>
        <end position="332"/>
    </location>
</feature>
<evidence type="ECO:0000256" key="5">
    <source>
        <dbReference type="ARBA" id="ARBA00022617"/>
    </source>
</evidence>
<feature type="region of interest" description="Disordered" evidence="9">
    <location>
        <begin position="159"/>
        <end position="183"/>
    </location>
</feature>
<organism evidence="12 13">
    <name type="scientific">Chloropicon roscoffensis</name>
    <dbReference type="NCBI Taxonomy" id="1461544"/>
    <lineage>
        <taxon>Eukaryota</taxon>
        <taxon>Viridiplantae</taxon>
        <taxon>Chlorophyta</taxon>
        <taxon>Chloropicophyceae</taxon>
        <taxon>Chloropicales</taxon>
        <taxon>Chloropicaceae</taxon>
        <taxon>Chloropicon</taxon>
    </lineage>
</organism>
<dbReference type="PROSITE" id="PS00436">
    <property type="entry name" value="PEROXIDASE_2"/>
    <property type="match status" value="1"/>
</dbReference>
<comment type="similarity">
    <text evidence="2">Belongs to the peroxidase family. Ascorbate peroxidase subfamily.</text>
</comment>
<evidence type="ECO:0000256" key="4">
    <source>
        <dbReference type="ARBA" id="ARBA00022559"/>
    </source>
</evidence>
<evidence type="ECO:0000256" key="1">
    <source>
        <dbReference type="ARBA" id="ARBA00001970"/>
    </source>
</evidence>
<dbReference type="InterPro" id="IPR019794">
    <property type="entry name" value="Peroxidases_AS"/>
</dbReference>
<keyword evidence="4 12" id="KW-0575">Peroxidase</keyword>
<dbReference type="GO" id="GO:0000302">
    <property type="term" value="P:response to reactive oxygen species"/>
    <property type="evidence" value="ECO:0007669"/>
    <property type="project" value="TreeGrafter"/>
</dbReference>
<dbReference type="GO" id="GO:0046872">
    <property type="term" value="F:metal ion binding"/>
    <property type="evidence" value="ECO:0007669"/>
    <property type="project" value="UniProtKB-KW"/>
</dbReference>
<dbReference type="PRINTS" id="PR00458">
    <property type="entry name" value="PEROXIDASE"/>
</dbReference>
<dbReference type="PROSITE" id="PS00435">
    <property type="entry name" value="PEROXIDASE_1"/>
    <property type="match status" value="1"/>
</dbReference>
<dbReference type="Gene3D" id="1.10.520.10">
    <property type="match status" value="1"/>
</dbReference>
<evidence type="ECO:0000256" key="7">
    <source>
        <dbReference type="ARBA" id="ARBA00023002"/>
    </source>
</evidence>
<name>A0AAX4P578_9CHLO</name>